<dbReference type="Proteomes" id="UP000298347">
    <property type="component" value="Unassembled WGS sequence"/>
</dbReference>
<proteinExistence type="predicted"/>
<dbReference type="EMBL" id="SRJD01000006">
    <property type="protein sequence ID" value="TGA98623.1"/>
    <property type="molecule type" value="Genomic_DNA"/>
</dbReference>
<organism evidence="2 3">
    <name type="scientific">Sporolactobacillus shoreae</name>
    <dbReference type="NCBI Taxonomy" id="1465501"/>
    <lineage>
        <taxon>Bacteria</taxon>
        <taxon>Bacillati</taxon>
        <taxon>Bacillota</taxon>
        <taxon>Bacilli</taxon>
        <taxon>Bacillales</taxon>
        <taxon>Sporolactobacillaceae</taxon>
        <taxon>Sporolactobacillus</taxon>
    </lineage>
</organism>
<keyword evidence="3" id="KW-1185">Reference proteome</keyword>
<dbReference type="Pfam" id="PF21522">
    <property type="entry name" value="MreB-like_C"/>
    <property type="match status" value="1"/>
</dbReference>
<accession>A0A4Z0GQH7</accession>
<dbReference type="Gene3D" id="3.30.420.40">
    <property type="match status" value="2"/>
</dbReference>
<evidence type="ECO:0000313" key="2">
    <source>
        <dbReference type="EMBL" id="TGA98623.1"/>
    </source>
</evidence>
<protein>
    <submittedName>
        <fullName evidence="2">ParM/StbA family protein</fullName>
    </submittedName>
</protein>
<reference evidence="2 3" key="1">
    <citation type="journal article" date="2015" name="Int. J. Syst. Evol. Microbiol.">
        <title>Sporolactobacillus shoreae sp. nov. and Sporolactobacillus spathodeae sp. nov., two spore-forming lactic acid bacteria isolated from tree barks in Thailand.</title>
        <authorList>
            <person name="Thamacharoensuk T."/>
            <person name="Kitahara M."/>
            <person name="Ohkuma M."/>
            <person name="Thongchul N."/>
            <person name="Tanasupawat S."/>
        </authorList>
    </citation>
    <scope>NUCLEOTIDE SEQUENCE [LARGE SCALE GENOMIC DNA]</scope>
    <source>
        <strain evidence="2 3">BK92</strain>
    </source>
</reference>
<dbReference type="AlphaFoldDB" id="A0A4Z0GQH7"/>
<name>A0A4Z0GQH7_9BACL</name>
<sequence>MKMMIADDNGNSTTKMILNGELLQQPTTVRHLPSTPNGSEGTMNEVVGGLMNQLLVDLSSPALRRNGLYMIGQRAKASSTRSESMNIHVGRKAESDIPVITTLGMTAAKAVQKSFFQMHELPSTLTVEDYMTGAIPASEYTPRIARALEEKYMASPHIVTVHVLNEIVTVTHFFRQVKITQEGIPALYALLQADKDILNDYEGPEKLPMDFKNKRALHVDIGDGTTEYIYTEGVNPVPDKCSGARRGVGHATEEAIKMLSHQTDGYVKLTRQQYMDVLADPENNYYSDAKEYFSETLLTQAEQIQQDLEEKFMELSASLDYIMVYGGGSIAFYDPLYERLKIFAKRVNTNLLWVPKKYAVTMNAKGMDILNRHLFYKDVAVMVV</sequence>
<feature type="domain" description="Actin homologue MreB-like C-terminal" evidence="1">
    <location>
        <begin position="219"/>
        <end position="336"/>
    </location>
</feature>
<evidence type="ECO:0000259" key="1">
    <source>
        <dbReference type="Pfam" id="PF21522"/>
    </source>
</evidence>
<dbReference type="CDD" id="cd24023">
    <property type="entry name" value="ASKHA_NBD_ParM_Alp7A-like"/>
    <property type="match status" value="1"/>
</dbReference>
<dbReference type="InterPro" id="IPR049067">
    <property type="entry name" value="MreB-like_C"/>
</dbReference>
<dbReference type="RefSeq" id="WP_135348102.1">
    <property type="nucleotide sequence ID" value="NZ_SRJD01000006.1"/>
</dbReference>
<dbReference type="SUPFAM" id="SSF53067">
    <property type="entry name" value="Actin-like ATPase domain"/>
    <property type="match status" value="1"/>
</dbReference>
<comment type="caution">
    <text evidence="2">The sequence shown here is derived from an EMBL/GenBank/DDBJ whole genome shotgun (WGS) entry which is preliminary data.</text>
</comment>
<dbReference type="InterPro" id="IPR043129">
    <property type="entry name" value="ATPase_NBD"/>
</dbReference>
<evidence type="ECO:0000313" key="3">
    <source>
        <dbReference type="Proteomes" id="UP000298347"/>
    </source>
</evidence>
<dbReference type="OrthoDB" id="2906454at2"/>
<gene>
    <name evidence="2" type="ORF">E4665_07095</name>
</gene>